<accession>A0ABU2C938</accession>
<reference evidence="1 2" key="1">
    <citation type="submission" date="2023-07" db="EMBL/GenBank/DDBJ databases">
        <title>Sorghum-associated microbial communities from plants grown in Nebraska, USA.</title>
        <authorList>
            <person name="Schachtman D."/>
        </authorList>
    </citation>
    <scope>NUCLEOTIDE SEQUENCE [LARGE SCALE GENOMIC DNA]</scope>
    <source>
        <strain evidence="1 2">BE313</strain>
    </source>
</reference>
<organism evidence="1 2">
    <name type="scientific">Rhodoferax ferrireducens</name>
    <dbReference type="NCBI Taxonomy" id="192843"/>
    <lineage>
        <taxon>Bacteria</taxon>
        <taxon>Pseudomonadati</taxon>
        <taxon>Pseudomonadota</taxon>
        <taxon>Betaproteobacteria</taxon>
        <taxon>Burkholderiales</taxon>
        <taxon>Comamonadaceae</taxon>
        <taxon>Rhodoferax</taxon>
    </lineage>
</organism>
<protein>
    <submittedName>
        <fullName evidence="1">DNA transformation protein</fullName>
    </submittedName>
</protein>
<dbReference type="Gene3D" id="1.10.150.20">
    <property type="entry name" value="5' to 3' exonuclease, C-terminal subdomain"/>
    <property type="match status" value="1"/>
</dbReference>
<gene>
    <name evidence="1" type="ORF">J2X19_002528</name>
</gene>
<dbReference type="RefSeq" id="WP_116606157.1">
    <property type="nucleotide sequence ID" value="NZ_JAVDXT010000002.1"/>
</dbReference>
<proteinExistence type="predicted"/>
<comment type="caution">
    <text evidence="1">The sequence shown here is derived from an EMBL/GenBank/DDBJ whole genome shotgun (WGS) entry which is preliminary data.</text>
</comment>
<dbReference type="EMBL" id="JAVDXT010000002">
    <property type="protein sequence ID" value="MDR7377849.1"/>
    <property type="molecule type" value="Genomic_DNA"/>
</dbReference>
<name>A0ABU2C938_9BURK</name>
<evidence type="ECO:0000313" key="1">
    <source>
        <dbReference type="EMBL" id="MDR7377849.1"/>
    </source>
</evidence>
<sequence>MPKADTAAQARVLTDIPNIGASIAKDLRGLGIQTPADVAKMDPLQVYEALRGPMGQRHDPCVLDTFMAAHAFMQGGPRQPWWNFTAQRKALLKTQK</sequence>
<dbReference type="Pfam" id="PF11731">
    <property type="entry name" value="Cdd1"/>
    <property type="match status" value="1"/>
</dbReference>
<dbReference type="InterPro" id="IPR021725">
    <property type="entry name" value="Cdd1"/>
</dbReference>
<dbReference type="Proteomes" id="UP001180487">
    <property type="component" value="Unassembled WGS sequence"/>
</dbReference>
<evidence type="ECO:0000313" key="2">
    <source>
        <dbReference type="Proteomes" id="UP001180487"/>
    </source>
</evidence>
<keyword evidence="2" id="KW-1185">Reference proteome</keyword>